<evidence type="ECO:0000256" key="1">
    <source>
        <dbReference type="SAM" id="MobiDB-lite"/>
    </source>
</evidence>
<name>A0A0F4Z6D6_9PEZI</name>
<feature type="compositionally biased region" description="Polar residues" evidence="1">
    <location>
        <begin position="88"/>
        <end position="98"/>
    </location>
</feature>
<dbReference type="EMBL" id="LAEV01002291">
    <property type="protein sequence ID" value="KKA26114.1"/>
    <property type="molecule type" value="Genomic_DNA"/>
</dbReference>
<dbReference type="OrthoDB" id="4897424at2759"/>
<organism evidence="2 3">
    <name type="scientific">Thielaviopsis punctulata</name>
    <dbReference type="NCBI Taxonomy" id="72032"/>
    <lineage>
        <taxon>Eukaryota</taxon>
        <taxon>Fungi</taxon>
        <taxon>Dikarya</taxon>
        <taxon>Ascomycota</taxon>
        <taxon>Pezizomycotina</taxon>
        <taxon>Sordariomycetes</taxon>
        <taxon>Hypocreomycetidae</taxon>
        <taxon>Microascales</taxon>
        <taxon>Ceratocystidaceae</taxon>
        <taxon>Thielaviopsis</taxon>
    </lineage>
</organism>
<feature type="compositionally biased region" description="Polar residues" evidence="1">
    <location>
        <begin position="106"/>
        <end position="122"/>
    </location>
</feature>
<protein>
    <submittedName>
        <fullName evidence="2">Uncharacterized protein</fullName>
    </submittedName>
</protein>
<keyword evidence="3" id="KW-1185">Reference proteome</keyword>
<feature type="region of interest" description="Disordered" evidence="1">
    <location>
        <begin position="1"/>
        <end position="136"/>
    </location>
</feature>
<evidence type="ECO:0000313" key="2">
    <source>
        <dbReference type="EMBL" id="KKA26114.1"/>
    </source>
</evidence>
<gene>
    <name evidence="2" type="ORF">TD95_003123</name>
</gene>
<accession>A0A0F4Z6D6</accession>
<evidence type="ECO:0000313" key="3">
    <source>
        <dbReference type="Proteomes" id="UP000033483"/>
    </source>
</evidence>
<dbReference type="Proteomes" id="UP000033483">
    <property type="component" value="Unassembled WGS sequence"/>
</dbReference>
<feature type="region of interest" description="Disordered" evidence="1">
    <location>
        <begin position="485"/>
        <end position="549"/>
    </location>
</feature>
<feature type="region of interest" description="Disordered" evidence="1">
    <location>
        <begin position="287"/>
        <end position="353"/>
    </location>
</feature>
<proteinExistence type="predicted"/>
<reference evidence="2 3" key="1">
    <citation type="submission" date="2015-03" db="EMBL/GenBank/DDBJ databases">
        <authorList>
            <person name="Radwan O."/>
            <person name="Al-Naeli F.A."/>
            <person name="Rendon G.A."/>
            <person name="Fields C."/>
        </authorList>
    </citation>
    <scope>NUCLEOTIDE SEQUENCE [LARGE SCALE GENOMIC DNA]</scope>
    <source>
        <strain evidence="2">CR-DP1</strain>
    </source>
</reference>
<sequence>MDNHRRPQTPTRPPEYMIPPYDEEPEHSPTNPAAMRLLTSTDEYDPNSIRRHQAVQAGIEAGPEVDSEIDTGVDPDVASHAGPGPASETGSQSESSAVPSYKLGTCSPQAESKEAGSSTEPQSADRPCGIPASSSPTKLVVNNYPIQVLQDFNGSANDSVNGTVNTSIEARANAKFSARTCANVVENQKSVSHHENNHGNTYDCDIIPGSWKIAPLKVPAIKSRKPVMEPKVAAHDAYTCHSPEKRFDPAAAFVPLLSTRSPRKSTSSPFSKLSNFAKSASIKLKKKASISAPASASHLQKALPDCGRDSPPSRNSTLAASAPHWPTAPDSPPLREGPESVPLQSLPPRVAPPRVPHPRVALFNPPLSTPLLLKPKPIRPPPLRPGPVFCRPPPPKPVFAQPAPSSLVPASSGRNPFISPQRMDRNFQWPKLGPRPVTCESLADEDYQGNAFAETSVMQPPEVMLPPAQAMCPVPEGENLVLPVLPQGSSPRRRQHQRMVRFQTQEDDDADTVLGQGQDQDQDQDQQSKCTLKQAPDQQSKRFRQQTLK</sequence>
<dbReference type="AlphaFoldDB" id="A0A0F4Z6D6"/>
<comment type="caution">
    <text evidence="2">The sequence shown here is derived from an EMBL/GenBank/DDBJ whole genome shotgun (WGS) entry which is preliminary data.</text>
</comment>
<feature type="compositionally biased region" description="Acidic residues" evidence="1">
    <location>
        <begin position="63"/>
        <end position="73"/>
    </location>
</feature>